<dbReference type="AlphaFoldDB" id="A0A9X2VV15"/>
<dbReference type="InterPro" id="IPR014026">
    <property type="entry name" value="UDP-Glc/GDP-Man_DH_dimer"/>
</dbReference>
<comment type="caution">
    <text evidence="5">The sequence shown here is derived from an EMBL/GenBank/DDBJ whole genome shotgun (WGS) entry which is preliminary data.</text>
</comment>
<sequence>METPDVVVLGLGFTGLPTALAAAEAGFAVLGLDVSAERVRRIVEAVPGFGLGTASEHAVREAVVGGRLRVSGGGVPRARTHVLCVPTPPDIRGGVDLTALTGAVESVAAVIEAGGLVLVQSTCPPGTVDEHLVPLLEERSGLRAGVDFAVASAPMRVDPGRASHPFREVPRVVGGYTPACAERAVRFVEAIGNPVVEVGSALAAEFVKVFENTFRMVNISLANELAGLCRVHGVDVAEVLRAAGTKPFGFLEHAPSAGAGGDCVPVAARFFSLCASRTGARSPVVDAALAVNDAMPLHTVHRLAEALRANGKALRGSRILVVGVTYKADVPNVRRSAAVTVVEELRRVASVEYHDPHVPRLDLLDGATLHSVALDDVDWSAVDAVVVMTRHRAVDHEALADRGVLTFDCGTGDALKGVRR</sequence>
<dbReference type="Gene3D" id="3.40.50.720">
    <property type="entry name" value="NAD(P)-binding Rossmann-like Domain"/>
    <property type="match status" value="2"/>
</dbReference>
<dbReference type="InterPro" id="IPR014027">
    <property type="entry name" value="UDP-Glc/GDP-Man_DH_C"/>
</dbReference>
<dbReference type="Pfam" id="PF03721">
    <property type="entry name" value="UDPG_MGDP_dh_N"/>
    <property type="match status" value="1"/>
</dbReference>
<dbReference type="InterPro" id="IPR001732">
    <property type="entry name" value="UDP-Glc/GDP-Man_DH_N"/>
</dbReference>
<dbReference type="PANTHER" id="PTHR43491">
    <property type="entry name" value="UDP-N-ACETYL-D-MANNOSAMINE DEHYDROGENASE"/>
    <property type="match status" value="1"/>
</dbReference>
<dbReference type="PIRSF" id="PIRSF500136">
    <property type="entry name" value="UDP_ManNAc_DH"/>
    <property type="match status" value="1"/>
</dbReference>
<comment type="similarity">
    <text evidence="3">Belongs to the UDP-glucose/GDP-mannose dehydrogenase family.</text>
</comment>
<evidence type="ECO:0000256" key="3">
    <source>
        <dbReference type="PIRNR" id="PIRNR000124"/>
    </source>
</evidence>
<keyword evidence="2" id="KW-0520">NAD</keyword>
<dbReference type="GO" id="GO:0016628">
    <property type="term" value="F:oxidoreductase activity, acting on the CH-CH group of donors, NAD or NADP as acceptor"/>
    <property type="evidence" value="ECO:0007669"/>
    <property type="project" value="InterPro"/>
</dbReference>
<evidence type="ECO:0000259" key="4">
    <source>
        <dbReference type="SMART" id="SM00984"/>
    </source>
</evidence>
<keyword evidence="1" id="KW-0560">Oxidoreductase</keyword>
<feature type="domain" description="UDP-glucose/GDP-mannose dehydrogenase C-terminal" evidence="4">
    <location>
        <begin position="320"/>
        <end position="411"/>
    </location>
</feature>
<dbReference type="SMART" id="SM00984">
    <property type="entry name" value="UDPG_MGDP_dh_C"/>
    <property type="match status" value="1"/>
</dbReference>
<dbReference type="InterPro" id="IPR036291">
    <property type="entry name" value="NAD(P)-bd_dom_sf"/>
</dbReference>
<evidence type="ECO:0000313" key="6">
    <source>
        <dbReference type="Proteomes" id="UP001141259"/>
    </source>
</evidence>
<dbReference type="PIRSF" id="PIRSF000124">
    <property type="entry name" value="UDPglc_GDPman_dh"/>
    <property type="match status" value="1"/>
</dbReference>
<dbReference type="Pfam" id="PF03720">
    <property type="entry name" value="UDPG_MGDP_dh_C"/>
    <property type="match status" value="1"/>
</dbReference>
<dbReference type="PANTHER" id="PTHR43491:SF1">
    <property type="entry name" value="UDP-N-ACETYL-D-MANNOSAMINE DEHYDROGENASE"/>
    <property type="match status" value="1"/>
</dbReference>
<reference evidence="5" key="1">
    <citation type="submission" date="2022-08" db="EMBL/GenBank/DDBJ databases">
        <authorList>
            <person name="Tistechok S."/>
            <person name="Samborskyy M."/>
            <person name="Roman I."/>
        </authorList>
    </citation>
    <scope>NUCLEOTIDE SEQUENCE</scope>
    <source>
        <strain evidence="5">DSM 103496</strain>
    </source>
</reference>
<dbReference type="InterPro" id="IPR008927">
    <property type="entry name" value="6-PGluconate_DH-like_C_sf"/>
</dbReference>
<keyword evidence="6" id="KW-1185">Reference proteome</keyword>
<dbReference type="SUPFAM" id="SSF51735">
    <property type="entry name" value="NAD(P)-binding Rossmann-fold domains"/>
    <property type="match status" value="1"/>
</dbReference>
<dbReference type="InterPro" id="IPR017476">
    <property type="entry name" value="UDP-Glc/GDP-Man"/>
</dbReference>
<protein>
    <submittedName>
        <fullName evidence="5">Nucleotide sugar dehydrogenase</fullName>
    </submittedName>
</protein>
<evidence type="ECO:0000313" key="5">
    <source>
        <dbReference type="EMBL" id="MCS7483260.1"/>
    </source>
</evidence>
<dbReference type="RefSeq" id="WP_259628718.1">
    <property type="nucleotide sequence ID" value="NZ_JANYMP010000030.1"/>
</dbReference>
<evidence type="ECO:0000256" key="2">
    <source>
        <dbReference type="ARBA" id="ARBA00023027"/>
    </source>
</evidence>
<dbReference type="SUPFAM" id="SSF52413">
    <property type="entry name" value="UDP-glucose/GDP-mannose dehydrogenase C-terminal domain"/>
    <property type="match status" value="1"/>
</dbReference>
<dbReference type="InterPro" id="IPR036220">
    <property type="entry name" value="UDP-Glc/GDP-Man_DH_C_sf"/>
</dbReference>
<dbReference type="SUPFAM" id="SSF48179">
    <property type="entry name" value="6-phosphogluconate dehydrogenase C-terminal domain-like"/>
    <property type="match status" value="1"/>
</dbReference>
<dbReference type="GO" id="GO:0000271">
    <property type="term" value="P:polysaccharide biosynthetic process"/>
    <property type="evidence" value="ECO:0007669"/>
    <property type="project" value="InterPro"/>
</dbReference>
<dbReference type="Proteomes" id="UP001141259">
    <property type="component" value="Unassembled WGS sequence"/>
</dbReference>
<accession>A0A9X2VV15</accession>
<dbReference type="InterPro" id="IPR028359">
    <property type="entry name" value="UDP_ManNAc/GlcNAc_DH"/>
</dbReference>
<name>A0A9X2VV15_9PSEU</name>
<organism evidence="5 6">
    <name type="scientific">Umezawaea endophytica</name>
    <dbReference type="NCBI Taxonomy" id="1654476"/>
    <lineage>
        <taxon>Bacteria</taxon>
        <taxon>Bacillati</taxon>
        <taxon>Actinomycetota</taxon>
        <taxon>Actinomycetes</taxon>
        <taxon>Pseudonocardiales</taxon>
        <taxon>Pseudonocardiaceae</taxon>
        <taxon>Umezawaea</taxon>
    </lineage>
</organism>
<dbReference type="EMBL" id="JANYMP010000030">
    <property type="protein sequence ID" value="MCS7483260.1"/>
    <property type="molecule type" value="Genomic_DNA"/>
</dbReference>
<dbReference type="GO" id="GO:0016616">
    <property type="term" value="F:oxidoreductase activity, acting on the CH-OH group of donors, NAD or NADP as acceptor"/>
    <property type="evidence" value="ECO:0007669"/>
    <property type="project" value="InterPro"/>
</dbReference>
<dbReference type="NCBIfam" id="TIGR03026">
    <property type="entry name" value="NDP-sugDHase"/>
    <property type="match status" value="1"/>
</dbReference>
<dbReference type="GO" id="GO:0051287">
    <property type="term" value="F:NAD binding"/>
    <property type="evidence" value="ECO:0007669"/>
    <property type="project" value="InterPro"/>
</dbReference>
<dbReference type="Pfam" id="PF00984">
    <property type="entry name" value="UDPG_MGDP_dh"/>
    <property type="match status" value="1"/>
</dbReference>
<gene>
    <name evidence="5" type="ORF">NZH93_40990</name>
</gene>
<proteinExistence type="inferred from homology"/>
<evidence type="ECO:0000256" key="1">
    <source>
        <dbReference type="ARBA" id="ARBA00023002"/>
    </source>
</evidence>